<reference evidence="7" key="2">
    <citation type="submission" date="2015-01" db="EMBL/GenBank/DDBJ databases">
        <title>Evolutionary Origins and Diversification of the Mycorrhizal Mutualists.</title>
        <authorList>
            <consortium name="DOE Joint Genome Institute"/>
            <consortium name="Mycorrhizal Genomics Consortium"/>
            <person name="Kohler A."/>
            <person name="Kuo A."/>
            <person name="Nagy L.G."/>
            <person name="Floudas D."/>
            <person name="Copeland A."/>
            <person name="Barry K.W."/>
            <person name="Cichocki N."/>
            <person name="Veneault-Fourrey C."/>
            <person name="LaButti K."/>
            <person name="Lindquist E.A."/>
            <person name="Lipzen A."/>
            <person name="Lundell T."/>
            <person name="Morin E."/>
            <person name="Murat C."/>
            <person name="Riley R."/>
            <person name="Ohm R."/>
            <person name="Sun H."/>
            <person name="Tunlid A."/>
            <person name="Henrissat B."/>
            <person name="Grigoriev I.V."/>
            <person name="Hibbett D.S."/>
            <person name="Martin F."/>
        </authorList>
    </citation>
    <scope>NUCLEOTIDE SEQUENCE [LARGE SCALE GENOMIC DNA]</scope>
    <source>
        <strain evidence="7">ATCC 200175</strain>
    </source>
</reference>
<dbReference type="SMART" id="SM00178">
    <property type="entry name" value="SAR"/>
    <property type="match status" value="1"/>
</dbReference>
<dbReference type="OrthoDB" id="414781at2759"/>
<dbReference type="HOGENOM" id="CLU_040729_7_3_1"/>
<dbReference type="AlphaFoldDB" id="A0A0C9SYF9"/>
<evidence type="ECO:0000256" key="1">
    <source>
        <dbReference type="ARBA" id="ARBA00022741"/>
    </source>
</evidence>
<protein>
    <recommendedName>
        <fullName evidence="8">P-loop containing nucleoside triphosphate hydrolase protein</fullName>
    </recommendedName>
</protein>
<dbReference type="InterPro" id="IPR027417">
    <property type="entry name" value="P-loop_NTPase"/>
</dbReference>
<dbReference type="EMBL" id="KN819339">
    <property type="protein sequence ID" value="KIJ15004.1"/>
    <property type="molecule type" value="Genomic_DNA"/>
</dbReference>
<dbReference type="PRINTS" id="PR00328">
    <property type="entry name" value="SAR1GTPBP"/>
</dbReference>
<sequence length="226" mass="25558">MYHLLKGLHEYLTRKEEFSIIIIGLDGAGKTTLLEKIKTLYSDAPGLEPSKIGPTVGQNMGKVSLPSTILNFFDLGGQRGIRSIWHRYYDDCHAVVYVIDAQDRERLGEGWEVFDTVLSSPQILDVPLLLLANKQDTPTSLSVTEIRQDYEAWDHHRRESARRRHPEDEAEEGERRKSRIASLEVLGVSALEGQGVREAVDWLFLRVQNSRQDLGDKATKAGWMSG</sequence>
<dbReference type="GO" id="GO:0005794">
    <property type="term" value="C:Golgi apparatus"/>
    <property type="evidence" value="ECO:0007669"/>
    <property type="project" value="TreeGrafter"/>
</dbReference>
<keyword evidence="2 3" id="KW-0342">GTP-binding</keyword>
<feature type="binding site" evidence="3">
    <location>
        <begin position="133"/>
        <end position="136"/>
    </location>
    <ligand>
        <name>GTP</name>
        <dbReference type="ChEBI" id="CHEBI:37565"/>
    </ligand>
</feature>
<dbReference type="FunFam" id="3.40.50.300:FF:001692">
    <property type="entry name" value="Unplaced genomic scaffold supercont2.18, whole genome shotgun sequence"/>
    <property type="match status" value="1"/>
</dbReference>
<dbReference type="InterPro" id="IPR024156">
    <property type="entry name" value="Small_GTPase_ARF"/>
</dbReference>
<organism evidence="6 7">
    <name type="scientific">Paxillus involutus ATCC 200175</name>
    <dbReference type="NCBI Taxonomy" id="664439"/>
    <lineage>
        <taxon>Eukaryota</taxon>
        <taxon>Fungi</taxon>
        <taxon>Dikarya</taxon>
        <taxon>Basidiomycota</taxon>
        <taxon>Agaricomycotina</taxon>
        <taxon>Agaricomycetes</taxon>
        <taxon>Agaricomycetidae</taxon>
        <taxon>Boletales</taxon>
        <taxon>Paxilineae</taxon>
        <taxon>Paxillaceae</taxon>
        <taxon>Paxillus</taxon>
    </lineage>
</organism>
<keyword evidence="1 3" id="KW-0547">Nucleotide-binding</keyword>
<dbReference type="PANTHER" id="PTHR45909">
    <property type="entry name" value="ADP-RIBOSYLATION FACTOR-RELATED PROTEIN 1"/>
    <property type="match status" value="1"/>
</dbReference>
<dbReference type="GO" id="GO:0003924">
    <property type="term" value="F:GTPase activity"/>
    <property type="evidence" value="ECO:0007669"/>
    <property type="project" value="InterPro"/>
</dbReference>
<dbReference type="PANTHER" id="PTHR45909:SF1">
    <property type="entry name" value="ADP-RIBOSYLATION FACTOR-RELATED PROTEIN 1"/>
    <property type="match status" value="1"/>
</dbReference>
<dbReference type="InterPro" id="IPR006689">
    <property type="entry name" value="Small_GTPase_ARF/SAR"/>
</dbReference>
<evidence type="ECO:0000256" key="4">
    <source>
        <dbReference type="PIRSR" id="PIRSR606689-2"/>
    </source>
</evidence>
<evidence type="ECO:0000313" key="7">
    <source>
        <dbReference type="Proteomes" id="UP000053647"/>
    </source>
</evidence>
<keyword evidence="4" id="KW-0479">Metal-binding</keyword>
<dbReference type="GO" id="GO:0005525">
    <property type="term" value="F:GTP binding"/>
    <property type="evidence" value="ECO:0007669"/>
    <property type="project" value="UniProtKB-KW"/>
</dbReference>
<accession>A0A0C9SYF9</accession>
<dbReference type="Pfam" id="PF00025">
    <property type="entry name" value="Arf"/>
    <property type="match status" value="1"/>
</dbReference>
<dbReference type="GO" id="GO:0034067">
    <property type="term" value="P:protein localization to Golgi apparatus"/>
    <property type="evidence" value="ECO:0007669"/>
    <property type="project" value="TreeGrafter"/>
</dbReference>
<feature type="region of interest" description="Disordered" evidence="5">
    <location>
        <begin position="155"/>
        <end position="176"/>
    </location>
</feature>
<dbReference type="Proteomes" id="UP000053647">
    <property type="component" value="Unassembled WGS sequence"/>
</dbReference>
<evidence type="ECO:0008006" key="8">
    <source>
        <dbReference type="Google" id="ProtNLM"/>
    </source>
</evidence>
<dbReference type="Gene3D" id="3.40.50.300">
    <property type="entry name" value="P-loop containing nucleotide triphosphate hydrolases"/>
    <property type="match status" value="1"/>
</dbReference>
<dbReference type="GO" id="GO:0046872">
    <property type="term" value="F:metal ion binding"/>
    <property type="evidence" value="ECO:0007669"/>
    <property type="project" value="UniProtKB-KW"/>
</dbReference>
<evidence type="ECO:0000256" key="2">
    <source>
        <dbReference type="ARBA" id="ARBA00023134"/>
    </source>
</evidence>
<name>A0A0C9SYF9_PAXIN</name>
<keyword evidence="7" id="KW-1185">Reference proteome</keyword>
<feature type="binding site" evidence="3">
    <location>
        <begin position="24"/>
        <end position="31"/>
    </location>
    <ligand>
        <name>GTP</name>
        <dbReference type="ChEBI" id="CHEBI:37565"/>
    </ligand>
</feature>
<dbReference type="SUPFAM" id="SSF52540">
    <property type="entry name" value="P-loop containing nucleoside triphosphate hydrolases"/>
    <property type="match status" value="1"/>
</dbReference>
<dbReference type="GO" id="GO:0043001">
    <property type="term" value="P:Golgi to plasma membrane protein transport"/>
    <property type="evidence" value="ECO:0007669"/>
    <property type="project" value="TreeGrafter"/>
</dbReference>
<reference evidence="6 7" key="1">
    <citation type="submission" date="2014-06" db="EMBL/GenBank/DDBJ databases">
        <authorList>
            <consortium name="DOE Joint Genome Institute"/>
            <person name="Kuo A."/>
            <person name="Kohler A."/>
            <person name="Nagy L.G."/>
            <person name="Floudas D."/>
            <person name="Copeland A."/>
            <person name="Barry K.W."/>
            <person name="Cichocki N."/>
            <person name="Veneault-Fourrey C."/>
            <person name="LaButti K."/>
            <person name="Lindquist E.A."/>
            <person name="Lipzen A."/>
            <person name="Lundell T."/>
            <person name="Morin E."/>
            <person name="Murat C."/>
            <person name="Sun H."/>
            <person name="Tunlid A."/>
            <person name="Henrissat B."/>
            <person name="Grigoriev I.V."/>
            <person name="Hibbett D.S."/>
            <person name="Martin F."/>
            <person name="Nordberg H.P."/>
            <person name="Cantor M.N."/>
            <person name="Hua S.X."/>
        </authorList>
    </citation>
    <scope>NUCLEOTIDE SEQUENCE [LARGE SCALE GENOMIC DNA]</scope>
    <source>
        <strain evidence="6 7">ATCC 200175</strain>
    </source>
</reference>
<feature type="binding site" evidence="3">
    <location>
        <position position="77"/>
    </location>
    <ligand>
        <name>GTP</name>
        <dbReference type="ChEBI" id="CHEBI:37565"/>
    </ligand>
</feature>
<proteinExistence type="predicted"/>
<feature type="binding site" evidence="4">
    <location>
        <position position="55"/>
    </location>
    <ligand>
        <name>Mg(2+)</name>
        <dbReference type="ChEBI" id="CHEBI:18420"/>
    </ligand>
</feature>
<dbReference type="GO" id="GO:0006886">
    <property type="term" value="P:intracellular protein transport"/>
    <property type="evidence" value="ECO:0007669"/>
    <property type="project" value="TreeGrafter"/>
</dbReference>
<feature type="binding site" evidence="4">
    <location>
        <position position="31"/>
    </location>
    <ligand>
        <name>Mg(2+)</name>
        <dbReference type="ChEBI" id="CHEBI:18420"/>
    </ligand>
</feature>
<gene>
    <name evidence="6" type="ORF">PAXINDRAFT_134294</name>
</gene>
<evidence type="ECO:0000256" key="3">
    <source>
        <dbReference type="PIRSR" id="PIRSR606689-1"/>
    </source>
</evidence>
<evidence type="ECO:0000313" key="6">
    <source>
        <dbReference type="EMBL" id="KIJ15004.1"/>
    </source>
</evidence>
<keyword evidence="4" id="KW-0460">Magnesium</keyword>
<dbReference type="PROSITE" id="PS51417">
    <property type="entry name" value="ARF"/>
    <property type="match status" value="1"/>
</dbReference>
<dbReference type="SMART" id="SM00177">
    <property type="entry name" value="ARF"/>
    <property type="match status" value="1"/>
</dbReference>
<evidence type="ECO:0000256" key="5">
    <source>
        <dbReference type="SAM" id="MobiDB-lite"/>
    </source>
</evidence>